<organism evidence="1">
    <name type="scientific">Arundo donax</name>
    <name type="common">Giant reed</name>
    <name type="synonym">Donax arundinaceus</name>
    <dbReference type="NCBI Taxonomy" id="35708"/>
    <lineage>
        <taxon>Eukaryota</taxon>
        <taxon>Viridiplantae</taxon>
        <taxon>Streptophyta</taxon>
        <taxon>Embryophyta</taxon>
        <taxon>Tracheophyta</taxon>
        <taxon>Spermatophyta</taxon>
        <taxon>Magnoliopsida</taxon>
        <taxon>Liliopsida</taxon>
        <taxon>Poales</taxon>
        <taxon>Poaceae</taxon>
        <taxon>PACMAD clade</taxon>
        <taxon>Arundinoideae</taxon>
        <taxon>Arundineae</taxon>
        <taxon>Arundo</taxon>
    </lineage>
</organism>
<proteinExistence type="predicted"/>
<evidence type="ECO:0000313" key="1">
    <source>
        <dbReference type="EMBL" id="JAD26133.1"/>
    </source>
</evidence>
<protein>
    <submittedName>
        <fullName evidence="1">Uncharacterized protein</fullName>
    </submittedName>
</protein>
<dbReference type="AlphaFoldDB" id="A0A0A8YKZ7"/>
<accession>A0A0A8YKZ7</accession>
<name>A0A0A8YKZ7_ARUDO</name>
<sequence>MNLKKWGLASMFGVPCWKKSNPIYVCRTSKKN</sequence>
<reference evidence="1" key="1">
    <citation type="submission" date="2014-09" db="EMBL/GenBank/DDBJ databases">
        <authorList>
            <person name="Magalhaes I.L.F."/>
            <person name="Oliveira U."/>
            <person name="Santos F.R."/>
            <person name="Vidigal T.H.D.A."/>
            <person name="Brescovit A.D."/>
            <person name="Santos A.J."/>
        </authorList>
    </citation>
    <scope>NUCLEOTIDE SEQUENCE</scope>
    <source>
        <tissue evidence="1">Shoot tissue taken approximately 20 cm above the soil surface</tissue>
    </source>
</reference>
<dbReference type="EMBL" id="GBRH01271762">
    <property type="protein sequence ID" value="JAD26133.1"/>
    <property type="molecule type" value="Transcribed_RNA"/>
</dbReference>
<reference evidence="1" key="2">
    <citation type="journal article" date="2015" name="Data Brief">
        <title>Shoot transcriptome of the giant reed, Arundo donax.</title>
        <authorList>
            <person name="Barrero R.A."/>
            <person name="Guerrero F.D."/>
            <person name="Moolhuijzen P."/>
            <person name="Goolsby J.A."/>
            <person name="Tidwell J."/>
            <person name="Bellgard S.E."/>
            <person name="Bellgard M.I."/>
        </authorList>
    </citation>
    <scope>NUCLEOTIDE SEQUENCE</scope>
    <source>
        <tissue evidence="1">Shoot tissue taken approximately 20 cm above the soil surface</tissue>
    </source>
</reference>